<protein>
    <recommendedName>
        <fullName evidence="9">Carbohydrate kinase</fullName>
    </recommendedName>
</protein>
<comment type="caution">
    <text evidence="7">The sequence shown here is derived from an EMBL/GenBank/DDBJ whole genome shotgun (WGS) entry which is preliminary data.</text>
</comment>
<dbReference type="GO" id="GO:0016773">
    <property type="term" value="F:phosphotransferase activity, alcohol group as acceptor"/>
    <property type="evidence" value="ECO:0007669"/>
    <property type="project" value="InterPro"/>
</dbReference>
<accession>A0A0P6WVR7</accession>
<dbReference type="Pfam" id="PF02782">
    <property type="entry name" value="FGGY_C"/>
    <property type="match status" value="1"/>
</dbReference>
<dbReference type="PANTHER" id="PTHR43095">
    <property type="entry name" value="SUGAR KINASE"/>
    <property type="match status" value="1"/>
</dbReference>
<evidence type="ECO:0000256" key="2">
    <source>
        <dbReference type="ARBA" id="ARBA00022679"/>
    </source>
</evidence>
<gene>
    <name evidence="7" type="ORF">ADN00_14895</name>
</gene>
<evidence type="ECO:0000313" key="8">
    <source>
        <dbReference type="Proteomes" id="UP000050417"/>
    </source>
</evidence>
<feature type="domain" description="Carbohydrate kinase FGGY C-terminal" evidence="6">
    <location>
        <begin position="255"/>
        <end position="448"/>
    </location>
</feature>
<keyword evidence="3 4" id="KW-0418">Kinase</keyword>
<evidence type="ECO:0000259" key="6">
    <source>
        <dbReference type="Pfam" id="PF02782"/>
    </source>
</evidence>
<dbReference type="PROSITE" id="PS00445">
    <property type="entry name" value="FGGY_KINASES_2"/>
    <property type="match status" value="1"/>
</dbReference>
<evidence type="ECO:0000313" key="7">
    <source>
        <dbReference type="EMBL" id="KPL73075.1"/>
    </source>
</evidence>
<dbReference type="InterPro" id="IPR000577">
    <property type="entry name" value="Carb_kinase_FGGY"/>
</dbReference>
<dbReference type="CDD" id="cd07773">
    <property type="entry name" value="ASKHA_NBD_FGGY_FK"/>
    <property type="match status" value="1"/>
</dbReference>
<dbReference type="PIRSF" id="PIRSF000538">
    <property type="entry name" value="GlpK"/>
    <property type="match status" value="1"/>
</dbReference>
<dbReference type="OrthoDB" id="9805576at2"/>
<organism evidence="7 8">
    <name type="scientific">Ornatilinea apprima</name>
    <dbReference type="NCBI Taxonomy" id="1134406"/>
    <lineage>
        <taxon>Bacteria</taxon>
        <taxon>Bacillati</taxon>
        <taxon>Chloroflexota</taxon>
        <taxon>Anaerolineae</taxon>
        <taxon>Anaerolineales</taxon>
        <taxon>Anaerolineaceae</taxon>
        <taxon>Ornatilinea</taxon>
    </lineage>
</organism>
<keyword evidence="2 4" id="KW-0808">Transferase</keyword>
<evidence type="ECO:0000256" key="3">
    <source>
        <dbReference type="ARBA" id="ARBA00022777"/>
    </source>
</evidence>
<dbReference type="GO" id="GO:0016301">
    <property type="term" value="F:kinase activity"/>
    <property type="evidence" value="ECO:0007669"/>
    <property type="project" value="UniProtKB-KW"/>
</dbReference>
<evidence type="ECO:0000256" key="4">
    <source>
        <dbReference type="RuleBase" id="RU003733"/>
    </source>
</evidence>
<dbReference type="InterPro" id="IPR043129">
    <property type="entry name" value="ATPase_NBD"/>
</dbReference>
<dbReference type="Proteomes" id="UP000050417">
    <property type="component" value="Unassembled WGS sequence"/>
</dbReference>
<dbReference type="InterPro" id="IPR018483">
    <property type="entry name" value="Carb_kinase_FGGY_CS"/>
</dbReference>
<dbReference type="SUPFAM" id="SSF53067">
    <property type="entry name" value="Actin-like ATPase domain"/>
    <property type="match status" value="2"/>
</dbReference>
<evidence type="ECO:0008006" key="9">
    <source>
        <dbReference type="Google" id="ProtNLM"/>
    </source>
</evidence>
<feature type="domain" description="Carbohydrate kinase FGGY N-terminal" evidence="5">
    <location>
        <begin position="4"/>
        <end position="245"/>
    </location>
</feature>
<dbReference type="RefSeq" id="WP_075063826.1">
    <property type="nucleotide sequence ID" value="NZ_LGCL01000036.1"/>
</dbReference>
<name>A0A0P6WVR7_9CHLR</name>
<comment type="similarity">
    <text evidence="1 4">Belongs to the FGGY kinase family.</text>
</comment>
<dbReference type="STRING" id="1134406.ADN00_14895"/>
<evidence type="ECO:0000256" key="1">
    <source>
        <dbReference type="ARBA" id="ARBA00009156"/>
    </source>
</evidence>
<dbReference type="InterPro" id="IPR050406">
    <property type="entry name" value="FGGY_Carb_Kinase"/>
</dbReference>
<sequence>MTHLLGLDIGTTGCKATLFDLQGKLVSAASHEYSVQFPKPGWAEQDAELVWDLAQQVMREVTYKSGQRNVAAIGLSVQGEAITPVDAKGNALRPMILGMDTRTVEQNQWLEEKFGKKRLFEKTGMPIHTINTLPKLLWLREFEPQLWKEAERFMLYEDFLIRKMTGESVVSRCLASRTQLYSHQEDGWSVEVLEALDLDQKRLSVIADSGFAVGRLHRKISDAIGFAEPPMVVTGGHDQSCGAFGVGLTQPGLASVSTGTAEVVEVALASPNVSQPLFEGNISVYAHVYKKLFVTMTLNHSGGLLFRWFRDTFGQEEIREAQTSGEDAYQLLLANAPEGPTNLLVLPHFSGSGTPTFDTASKGAILGMGFTTSKAEMAKAILEGLTYELRLNLDVMRSGGVQIDELRAIGGGAKSDLWLQLKADITGTRVVVPQVTEAASMGAAFLAGQGAGLFADAGEAVNQYLRFGKVFEPDNRRVKQYEEKFALYSEVYPTLKSLHHRM</sequence>
<keyword evidence="8" id="KW-1185">Reference proteome</keyword>
<dbReference type="GO" id="GO:0005975">
    <property type="term" value="P:carbohydrate metabolic process"/>
    <property type="evidence" value="ECO:0007669"/>
    <property type="project" value="InterPro"/>
</dbReference>
<reference evidence="7 8" key="1">
    <citation type="submission" date="2015-07" db="EMBL/GenBank/DDBJ databases">
        <title>Genome sequence of Ornatilinea apprima DSM 23815.</title>
        <authorList>
            <person name="Hemp J."/>
            <person name="Ward L.M."/>
            <person name="Pace L.A."/>
            <person name="Fischer W.W."/>
        </authorList>
    </citation>
    <scope>NUCLEOTIDE SEQUENCE [LARGE SCALE GENOMIC DNA]</scope>
    <source>
        <strain evidence="7 8">P3M-1</strain>
    </source>
</reference>
<evidence type="ECO:0000259" key="5">
    <source>
        <dbReference type="Pfam" id="PF00370"/>
    </source>
</evidence>
<dbReference type="Pfam" id="PF00370">
    <property type="entry name" value="FGGY_N"/>
    <property type="match status" value="1"/>
</dbReference>
<dbReference type="Gene3D" id="3.30.420.40">
    <property type="match status" value="2"/>
</dbReference>
<dbReference type="EMBL" id="LGCL01000036">
    <property type="protein sequence ID" value="KPL73075.1"/>
    <property type="molecule type" value="Genomic_DNA"/>
</dbReference>
<proteinExistence type="inferred from homology"/>
<dbReference type="InterPro" id="IPR018485">
    <property type="entry name" value="FGGY_C"/>
</dbReference>
<dbReference type="AlphaFoldDB" id="A0A0P6WVR7"/>
<dbReference type="InterPro" id="IPR018484">
    <property type="entry name" value="FGGY_N"/>
</dbReference>